<feature type="chain" id="PRO_5041340654" description="DUF7492 domain-containing protein" evidence="2">
    <location>
        <begin position="25"/>
        <end position="546"/>
    </location>
</feature>
<evidence type="ECO:0000256" key="1">
    <source>
        <dbReference type="SAM" id="MobiDB-lite"/>
    </source>
</evidence>
<organism evidence="4 5">
    <name type="scientific">Cercophora samala</name>
    <dbReference type="NCBI Taxonomy" id="330535"/>
    <lineage>
        <taxon>Eukaryota</taxon>
        <taxon>Fungi</taxon>
        <taxon>Dikarya</taxon>
        <taxon>Ascomycota</taxon>
        <taxon>Pezizomycotina</taxon>
        <taxon>Sordariomycetes</taxon>
        <taxon>Sordariomycetidae</taxon>
        <taxon>Sordariales</taxon>
        <taxon>Lasiosphaeriaceae</taxon>
        <taxon>Cercophora</taxon>
    </lineage>
</organism>
<feature type="domain" description="DUF7492" evidence="3">
    <location>
        <begin position="23"/>
        <end position="241"/>
    </location>
</feature>
<feature type="region of interest" description="Disordered" evidence="1">
    <location>
        <begin position="405"/>
        <end position="517"/>
    </location>
</feature>
<reference evidence="4" key="1">
    <citation type="submission" date="2023-06" db="EMBL/GenBank/DDBJ databases">
        <title>Genome-scale phylogeny and comparative genomics of the fungal order Sordariales.</title>
        <authorList>
            <consortium name="Lawrence Berkeley National Laboratory"/>
            <person name="Hensen N."/>
            <person name="Bonometti L."/>
            <person name="Westerberg I."/>
            <person name="Brannstrom I.O."/>
            <person name="Guillou S."/>
            <person name="Cros-Aarteil S."/>
            <person name="Calhoun S."/>
            <person name="Haridas S."/>
            <person name="Kuo A."/>
            <person name="Mondo S."/>
            <person name="Pangilinan J."/>
            <person name="Riley R."/>
            <person name="Labutti K."/>
            <person name="Andreopoulos B."/>
            <person name="Lipzen A."/>
            <person name="Chen C."/>
            <person name="Yanf M."/>
            <person name="Daum C."/>
            <person name="Ng V."/>
            <person name="Clum A."/>
            <person name="Steindorff A."/>
            <person name="Ohm R."/>
            <person name="Martin F."/>
            <person name="Silar P."/>
            <person name="Natvig D."/>
            <person name="Lalanne C."/>
            <person name="Gautier V."/>
            <person name="Ament-Velasquez S.L."/>
            <person name="Kruys A."/>
            <person name="Hutchinson M.I."/>
            <person name="Powell A.J."/>
            <person name="Barry K."/>
            <person name="Miller A.N."/>
            <person name="Grigoriev I.V."/>
            <person name="Debuchy R."/>
            <person name="Gladieux P."/>
            <person name="Thoren M.H."/>
            <person name="Johannesson H."/>
        </authorList>
    </citation>
    <scope>NUCLEOTIDE SEQUENCE</scope>
    <source>
        <strain evidence="4">CBS 307.81</strain>
    </source>
</reference>
<evidence type="ECO:0000259" key="3">
    <source>
        <dbReference type="Pfam" id="PF24320"/>
    </source>
</evidence>
<evidence type="ECO:0000313" key="4">
    <source>
        <dbReference type="EMBL" id="KAK0670754.1"/>
    </source>
</evidence>
<evidence type="ECO:0000313" key="5">
    <source>
        <dbReference type="Proteomes" id="UP001174997"/>
    </source>
</evidence>
<keyword evidence="5" id="KW-1185">Reference proteome</keyword>
<feature type="compositionally biased region" description="Acidic residues" evidence="1">
    <location>
        <begin position="405"/>
        <end position="423"/>
    </location>
</feature>
<feature type="compositionally biased region" description="Polar residues" evidence="1">
    <location>
        <begin position="464"/>
        <end position="477"/>
    </location>
</feature>
<feature type="compositionally biased region" description="Pro residues" evidence="1">
    <location>
        <begin position="497"/>
        <end position="509"/>
    </location>
</feature>
<keyword evidence="2" id="KW-0732">Signal</keyword>
<dbReference type="InterPro" id="IPR055915">
    <property type="entry name" value="DUF7492"/>
</dbReference>
<evidence type="ECO:0000256" key="2">
    <source>
        <dbReference type="SAM" id="SignalP"/>
    </source>
</evidence>
<dbReference type="AlphaFoldDB" id="A0AA39ZGT6"/>
<sequence length="546" mass="58745">MRITSPRSGLLTAALLAFFETAKGHSWPESTRRIATNGTFIGEEGFDRAHIDRENPTEQFDYLLPPNGLSTGKLIMHDHPIVRKSQGPLSSSSYSEKFPMLKVAPGDYVSIFYLENGHVTRADGANPNKPINRGTIYLYGTYENDLSKTTLTDVLHTWTADGKGGNGKGRLLATRNYDDGQCHEPIPATGDPEGISRYRKDEITQSESLRCQSDLQIPLDAKPGEVLTVLWVWDWPDMNKPGAAAPPASFHANSSDFGDYFVTVPEIYTGVIDYKIVDPCDDSLGAVKGPTCNKKGSKSFSPFSGILSSKKRFRNRVKFDSKQPAEFRAIQRQMVQPFMVKVPQAGFRGGDKSSAKFFPGTREGRASVDKANIPLAGLIGKETKPPVPFSMDILDGQRRYLEEEAVPEDDDDDNEGGSDEDNDGPAPTSTAAPTQTPTAAPTRIQTPTSSPTVPQPTDDGTETVAPTSTRSTETGTPSPQPTNDPSPTSSIGTSTPSPQPTNGPGPGPNPGGDDGVFYVTVTVPKTFVTVTVAKTESATATASQVV</sequence>
<gene>
    <name evidence="4" type="ORF">QBC41DRAFT_363810</name>
</gene>
<accession>A0AA39ZGT6</accession>
<feature type="compositionally biased region" description="Low complexity" evidence="1">
    <location>
        <begin position="424"/>
        <end position="457"/>
    </location>
</feature>
<protein>
    <recommendedName>
        <fullName evidence="3">DUF7492 domain-containing protein</fullName>
    </recommendedName>
</protein>
<name>A0AA39ZGT6_9PEZI</name>
<feature type="compositionally biased region" description="Low complexity" evidence="1">
    <location>
        <begin position="485"/>
        <end position="496"/>
    </location>
</feature>
<dbReference type="Proteomes" id="UP001174997">
    <property type="component" value="Unassembled WGS sequence"/>
</dbReference>
<proteinExistence type="predicted"/>
<dbReference type="Pfam" id="PF24320">
    <property type="entry name" value="DUF7492"/>
    <property type="match status" value="1"/>
</dbReference>
<comment type="caution">
    <text evidence="4">The sequence shown here is derived from an EMBL/GenBank/DDBJ whole genome shotgun (WGS) entry which is preliminary data.</text>
</comment>
<feature type="signal peptide" evidence="2">
    <location>
        <begin position="1"/>
        <end position="24"/>
    </location>
</feature>
<dbReference type="EMBL" id="JAULSY010000028">
    <property type="protein sequence ID" value="KAK0670754.1"/>
    <property type="molecule type" value="Genomic_DNA"/>
</dbReference>